<evidence type="ECO:0000259" key="7">
    <source>
        <dbReference type="PROSITE" id="PS50066"/>
    </source>
</evidence>
<evidence type="ECO:0000256" key="5">
    <source>
        <dbReference type="ARBA" id="ARBA00023242"/>
    </source>
</evidence>
<comment type="subcellular location">
    <subcellularLocation>
        <location evidence="1">Nucleus</location>
    </subcellularLocation>
</comment>
<dbReference type="Gene3D" id="6.10.140.920">
    <property type="match status" value="1"/>
</dbReference>
<evidence type="ECO:0000313" key="9">
    <source>
        <dbReference type="Proteomes" id="UP001187471"/>
    </source>
</evidence>
<keyword evidence="5" id="KW-0539">Nucleus</keyword>
<keyword evidence="6" id="KW-0175">Coiled coil</keyword>
<evidence type="ECO:0000313" key="8">
    <source>
        <dbReference type="EMBL" id="KAK2995653.1"/>
    </source>
</evidence>
<evidence type="ECO:0000256" key="1">
    <source>
        <dbReference type="ARBA" id="ARBA00004123"/>
    </source>
</evidence>
<gene>
    <name evidence="8" type="ORF">RJ640_013610</name>
</gene>
<accession>A0AA88UVK2</accession>
<dbReference type="SMART" id="SM00432">
    <property type="entry name" value="MADS"/>
    <property type="match status" value="1"/>
</dbReference>
<dbReference type="InterPro" id="IPR002100">
    <property type="entry name" value="TF_MADSbox"/>
</dbReference>
<dbReference type="Gene3D" id="3.40.1810.10">
    <property type="entry name" value="Transcription factor, MADS-box"/>
    <property type="match status" value="1"/>
</dbReference>
<dbReference type="Pfam" id="PF00319">
    <property type="entry name" value="SRF-TF"/>
    <property type="match status" value="1"/>
</dbReference>
<dbReference type="GO" id="GO:0046983">
    <property type="term" value="F:protein dimerization activity"/>
    <property type="evidence" value="ECO:0007669"/>
    <property type="project" value="InterPro"/>
</dbReference>
<keyword evidence="4" id="KW-0804">Transcription</keyword>
<evidence type="ECO:0000256" key="6">
    <source>
        <dbReference type="SAM" id="Coils"/>
    </source>
</evidence>
<name>A0AA88UVK2_9ASTE</name>
<sequence length="298" mass="33614">MAKKPSMGRQKIKIAKIKKKNHLQVTFSKRRSGLFKKASELCTLCGVDIAIVVFSPAGKVFSFGHPDVECIVDRFSTRNPRPNSNAFQLVEAHQSAGIRELNLQLTQLLNELEDEKKRGESLDLMRKHSQKRFWWEAPIEKLELSELEQLRDSMEELKKKVTDQSNNILLEIKPPRMNTTLSTTDIHGSTALLACVLSHALTMINDKDLDLIKAFVRGWLQYVNILLLKVMKDLGISTNGFGKLELNDDLHDEEVLMVEVLPMMIMYFDGAAHREGAGAGAGVVFITPEGDVWPSHLH</sequence>
<evidence type="ECO:0000256" key="2">
    <source>
        <dbReference type="ARBA" id="ARBA00023015"/>
    </source>
</evidence>
<dbReference type="SUPFAM" id="SSF55455">
    <property type="entry name" value="SRF-like"/>
    <property type="match status" value="1"/>
</dbReference>
<evidence type="ECO:0000256" key="3">
    <source>
        <dbReference type="ARBA" id="ARBA00023125"/>
    </source>
</evidence>
<evidence type="ECO:0000256" key="4">
    <source>
        <dbReference type="ARBA" id="ARBA00023163"/>
    </source>
</evidence>
<reference evidence="8" key="1">
    <citation type="submission" date="2022-12" db="EMBL/GenBank/DDBJ databases">
        <title>Draft genome assemblies for two species of Escallonia (Escalloniales).</title>
        <authorList>
            <person name="Chanderbali A."/>
            <person name="Dervinis C."/>
            <person name="Anghel I."/>
            <person name="Soltis D."/>
            <person name="Soltis P."/>
            <person name="Zapata F."/>
        </authorList>
    </citation>
    <scope>NUCLEOTIDE SEQUENCE</scope>
    <source>
        <strain evidence="8">UCBG92.1500</strain>
        <tissue evidence="8">Leaf</tissue>
    </source>
</reference>
<dbReference type="PROSITE" id="PS50066">
    <property type="entry name" value="MADS_BOX_2"/>
    <property type="match status" value="1"/>
</dbReference>
<organism evidence="8 9">
    <name type="scientific">Escallonia rubra</name>
    <dbReference type="NCBI Taxonomy" id="112253"/>
    <lineage>
        <taxon>Eukaryota</taxon>
        <taxon>Viridiplantae</taxon>
        <taxon>Streptophyta</taxon>
        <taxon>Embryophyta</taxon>
        <taxon>Tracheophyta</taxon>
        <taxon>Spermatophyta</taxon>
        <taxon>Magnoliopsida</taxon>
        <taxon>eudicotyledons</taxon>
        <taxon>Gunneridae</taxon>
        <taxon>Pentapetalae</taxon>
        <taxon>asterids</taxon>
        <taxon>campanulids</taxon>
        <taxon>Escalloniales</taxon>
        <taxon>Escalloniaceae</taxon>
        <taxon>Escallonia</taxon>
    </lineage>
</organism>
<dbReference type="PANTHER" id="PTHR11945:SF629">
    <property type="entry name" value="OS02G0164450 PROTEIN"/>
    <property type="match status" value="1"/>
</dbReference>
<dbReference type="GO" id="GO:0005634">
    <property type="term" value="C:nucleus"/>
    <property type="evidence" value="ECO:0007669"/>
    <property type="project" value="UniProtKB-SubCell"/>
</dbReference>
<protein>
    <recommendedName>
        <fullName evidence="7">MADS-box domain-containing protein</fullName>
    </recommendedName>
</protein>
<dbReference type="GO" id="GO:0000981">
    <property type="term" value="F:DNA-binding transcription factor activity, RNA polymerase II-specific"/>
    <property type="evidence" value="ECO:0007669"/>
    <property type="project" value="TreeGrafter"/>
</dbReference>
<dbReference type="InterPro" id="IPR036879">
    <property type="entry name" value="TF_MADSbox_sf"/>
</dbReference>
<dbReference type="PRINTS" id="PR00404">
    <property type="entry name" value="MADSDOMAIN"/>
</dbReference>
<keyword evidence="9" id="KW-1185">Reference proteome</keyword>
<dbReference type="GO" id="GO:0000978">
    <property type="term" value="F:RNA polymerase II cis-regulatory region sequence-specific DNA binding"/>
    <property type="evidence" value="ECO:0007669"/>
    <property type="project" value="TreeGrafter"/>
</dbReference>
<keyword evidence="3" id="KW-0238">DNA-binding</keyword>
<dbReference type="FunFam" id="3.40.1810.10:FF:000006">
    <property type="entry name" value="Agamous-like MADS-box protein AGL62"/>
    <property type="match status" value="1"/>
</dbReference>
<proteinExistence type="predicted"/>
<dbReference type="AlphaFoldDB" id="A0AA88UVK2"/>
<keyword evidence="2" id="KW-0805">Transcription regulation</keyword>
<dbReference type="PANTHER" id="PTHR11945">
    <property type="entry name" value="MADS BOX PROTEIN"/>
    <property type="match status" value="1"/>
</dbReference>
<dbReference type="Proteomes" id="UP001187471">
    <property type="component" value="Unassembled WGS sequence"/>
</dbReference>
<dbReference type="EMBL" id="JAVXUO010000080">
    <property type="protein sequence ID" value="KAK2995653.1"/>
    <property type="molecule type" value="Genomic_DNA"/>
</dbReference>
<comment type="caution">
    <text evidence="8">The sequence shown here is derived from an EMBL/GenBank/DDBJ whole genome shotgun (WGS) entry which is preliminary data.</text>
</comment>
<feature type="coiled-coil region" evidence="6">
    <location>
        <begin position="98"/>
        <end position="167"/>
    </location>
</feature>
<feature type="domain" description="MADS-box" evidence="7">
    <location>
        <begin position="7"/>
        <end position="67"/>
    </location>
</feature>